<dbReference type="AlphaFoldDB" id="A0A9D4LJF2"/>
<protein>
    <submittedName>
        <fullName evidence="2">Uncharacterized protein</fullName>
    </submittedName>
</protein>
<proteinExistence type="predicted"/>
<evidence type="ECO:0000256" key="1">
    <source>
        <dbReference type="SAM" id="MobiDB-lite"/>
    </source>
</evidence>
<keyword evidence="3" id="KW-1185">Reference proteome</keyword>
<dbReference type="Proteomes" id="UP000828390">
    <property type="component" value="Unassembled WGS sequence"/>
</dbReference>
<reference evidence="2" key="1">
    <citation type="journal article" date="2019" name="bioRxiv">
        <title>The Genome of the Zebra Mussel, Dreissena polymorpha: A Resource for Invasive Species Research.</title>
        <authorList>
            <person name="McCartney M.A."/>
            <person name="Auch B."/>
            <person name="Kono T."/>
            <person name="Mallez S."/>
            <person name="Zhang Y."/>
            <person name="Obille A."/>
            <person name="Becker A."/>
            <person name="Abrahante J.E."/>
            <person name="Garbe J."/>
            <person name="Badalamenti J.P."/>
            <person name="Herman A."/>
            <person name="Mangelson H."/>
            <person name="Liachko I."/>
            <person name="Sullivan S."/>
            <person name="Sone E.D."/>
            <person name="Koren S."/>
            <person name="Silverstein K.A.T."/>
            <person name="Beckman K.B."/>
            <person name="Gohl D.M."/>
        </authorList>
    </citation>
    <scope>NUCLEOTIDE SEQUENCE</scope>
    <source>
        <strain evidence="2">Duluth1</strain>
        <tissue evidence="2">Whole animal</tissue>
    </source>
</reference>
<sequence length="52" mass="5368">MTGTRVPRGPECYAGCALGCPGKSGWRRKTAEVAAGAQRSPFSHGKDFGISG</sequence>
<reference evidence="2" key="2">
    <citation type="submission" date="2020-11" db="EMBL/GenBank/DDBJ databases">
        <authorList>
            <person name="McCartney M.A."/>
            <person name="Auch B."/>
            <person name="Kono T."/>
            <person name="Mallez S."/>
            <person name="Becker A."/>
            <person name="Gohl D.M."/>
            <person name="Silverstein K.A.T."/>
            <person name="Koren S."/>
            <person name="Bechman K.B."/>
            <person name="Herman A."/>
            <person name="Abrahante J.E."/>
            <person name="Garbe J."/>
        </authorList>
    </citation>
    <scope>NUCLEOTIDE SEQUENCE</scope>
    <source>
        <strain evidence="2">Duluth1</strain>
        <tissue evidence="2">Whole animal</tissue>
    </source>
</reference>
<feature type="region of interest" description="Disordered" evidence="1">
    <location>
        <begin position="33"/>
        <end position="52"/>
    </location>
</feature>
<evidence type="ECO:0000313" key="2">
    <source>
        <dbReference type="EMBL" id="KAH3859056.1"/>
    </source>
</evidence>
<evidence type="ECO:0000313" key="3">
    <source>
        <dbReference type="Proteomes" id="UP000828390"/>
    </source>
</evidence>
<dbReference type="EMBL" id="JAIWYP010000003">
    <property type="protein sequence ID" value="KAH3859056.1"/>
    <property type="molecule type" value="Genomic_DNA"/>
</dbReference>
<comment type="caution">
    <text evidence="2">The sequence shown here is derived from an EMBL/GenBank/DDBJ whole genome shotgun (WGS) entry which is preliminary data.</text>
</comment>
<organism evidence="2 3">
    <name type="scientific">Dreissena polymorpha</name>
    <name type="common">Zebra mussel</name>
    <name type="synonym">Mytilus polymorpha</name>
    <dbReference type="NCBI Taxonomy" id="45954"/>
    <lineage>
        <taxon>Eukaryota</taxon>
        <taxon>Metazoa</taxon>
        <taxon>Spiralia</taxon>
        <taxon>Lophotrochozoa</taxon>
        <taxon>Mollusca</taxon>
        <taxon>Bivalvia</taxon>
        <taxon>Autobranchia</taxon>
        <taxon>Heteroconchia</taxon>
        <taxon>Euheterodonta</taxon>
        <taxon>Imparidentia</taxon>
        <taxon>Neoheterodontei</taxon>
        <taxon>Myida</taxon>
        <taxon>Dreissenoidea</taxon>
        <taxon>Dreissenidae</taxon>
        <taxon>Dreissena</taxon>
    </lineage>
</organism>
<gene>
    <name evidence="2" type="ORF">DPMN_101702</name>
</gene>
<name>A0A9D4LJF2_DREPO</name>
<accession>A0A9D4LJF2</accession>